<sequence>MTASSRALTYGGARLEFDVLRVPRKTMEIAVHPDGRVVVKAPLDAQDEDIDERVLRRARWIRRQQAYFDQFRPRTPPRQYIGGETHCYLGRQYRLKLVRGERSAVKLSRGCFWVTCRGDGQPDEVRRLLWQWYSERAHEKFAESYEHCWPHFSRQGLPRPTLKIRRMKTRWGSLSESGTLTLNVSLIQAPRECIDYVITHELCHLKHPDHSPAFYRLLEEVMPDWERRKHKLELSLI</sequence>
<dbReference type="GO" id="GO:0008237">
    <property type="term" value="F:metallopeptidase activity"/>
    <property type="evidence" value="ECO:0007669"/>
    <property type="project" value="UniProtKB-KW"/>
</dbReference>
<evidence type="ECO:0000259" key="1">
    <source>
        <dbReference type="Pfam" id="PF01863"/>
    </source>
</evidence>
<keyword evidence="2" id="KW-0645">Protease</keyword>
<dbReference type="KEGG" id="tcd:AAIA72_06565"/>
<gene>
    <name evidence="2" type="ORF">AAIA72_06565</name>
</gene>
<reference evidence="2" key="1">
    <citation type="submission" date="2024-05" db="EMBL/GenBank/DDBJ databases">
        <title>Genome sequencing of novel strain.</title>
        <authorList>
            <person name="Ganbat D."/>
            <person name="Ganbat S."/>
            <person name="Lee S.-J."/>
        </authorList>
    </citation>
    <scope>NUCLEOTIDE SEQUENCE</scope>
    <source>
        <strain evidence="2">SMD15-11</strain>
    </source>
</reference>
<feature type="domain" description="YgjP-like metallopeptidase" evidence="1">
    <location>
        <begin position="25"/>
        <end position="233"/>
    </location>
</feature>
<dbReference type="PANTHER" id="PTHR30399">
    <property type="entry name" value="UNCHARACTERIZED PROTEIN YGJP"/>
    <property type="match status" value="1"/>
</dbReference>
<dbReference type="EMBL" id="CP154858">
    <property type="protein sequence ID" value="XDT73625.1"/>
    <property type="molecule type" value="Genomic_DNA"/>
</dbReference>
<keyword evidence="2" id="KW-0378">Hydrolase</keyword>
<accession>A0AB39V0N5</accession>
<dbReference type="CDD" id="cd07344">
    <property type="entry name" value="M48_yhfN_like"/>
    <property type="match status" value="1"/>
</dbReference>
<dbReference type="RefSeq" id="WP_369602610.1">
    <property type="nucleotide sequence ID" value="NZ_CP154858.1"/>
</dbReference>
<evidence type="ECO:0000313" key="2">
    <source>
        <dbReference type="EMBL" id="XDT73625.1"/>
    </source>
</evidence>
<dbReference type="Gene3D" id="3.30.2010.10">
    <property type="entry name" value="Metalloproteases ('zincins'), catalytic domain"/>
    <property type="match status" value="1"/>
</dbReference>
<keyword evidence="2" id="KW-0482">Metalloprotease</keyword>
<dbReference type="EC" id="3.4.-.-" evidence="2"/>
<dbReference type="InterPro" id="IPR053136">
    <property type="entry name" value="UTP_pyrophosphatase-like"/>
</dbReference>
<dbReference type="Pfam" id="PF01863">
    <property type="entry name" value="YgjP-like"/>
    <property type="match status" value="1"/>
</dbReference>
<protein>
    <submittedName>
        <fullName evidence="2">SprT family zinc-dependent metalloprotease</fullName>
        <ecNumber evidence="2">3.4.-.-</ecNumber>
    </submittedName>
</protein>
<dbReference type="InterPro" id="IPR002725">
    <property type="entry name" value="YgjP-like_metallopeptidase"/>
</dbReference>
<proteinExistence type="predicted"/>
<name>A0AB39V0N5_9GAMM</name>
<dbReference type="AlphaFoldDB" id="A0AB39V0N5"/>
<dbReference type="PANTHER" id="PTHR30399:SF1">
    <property type="entry name" value="UTP PYROPHOSPHATASE"/>
    <property type="match status" value="1"/>
</dbReference>
<organism evidence="2">
    <name type="scientific">Thermohahella caldifontis</name>
    <dbReference type="NCBI Taxonomy" id="3142973"/>
    <lineage>
        <taxon>Bacteria</taxon>
        <taxon>Pseudomonadati</taxon>
        <taxon>Pseudomonadota</taxon>
        <taxon>Gammaproteobacteria</taxon>
        <taxon>Oceanospirillales</taxon>
        <taxon>Hahellaceae</taxon>
        <taxon>Thermohahella</taxon>
    </lineage>
</organism>